<organism evidence="1 2">
    <name type="scientific">Diploscapter pachys</name>
    <dbReference type="NCBI Taxonomy" id="2018661"/>
    <lineage>
        <taxon>Eukaryota</taxon>
        <taxon>Metazoa</taxon>
        <taxon>Ecdysozoa</taxon>
        <taxon>Nematoda</taxon>
        <taxon>Chromadorea</taxon>
        <taxon>Rhabditida</taxon>
        <taxon>Rhabditina</taxon>
        <taxon>Rhabditomorpha</taxon>
        <taxon>Rhabditoidea</taxon>
        <taxon>Rhabditidae</taxon>
        <taxon>Diploscapter</taxon>
    </lineage>
</organism>
<keyword evidence="2" id="KW-1185">Reference proteome</keyword>
<dbReference type="OrthoDB" id="5807587at2759"/>
<protein>
    <recommendedName>
        <fullName evidence="3">MAM domain-containing protein</fullName>
    </recommendedName>
</protein>
<sequence>MAETPNHGVMNFAYSRYGNAKVQIIISLNNIRNGFDIFALDDITFSLPKNSDEILTADDAFFKPDPISPDPVIHPAINREIRRSPSGNQNAQNGISDPSTNECVAIKCHFEGSACAWTFTNYRLVSGKMVSESEGESLLISEPVLIPKNSQFIIDIFARYSALPTTILIRSTNPKGAFTALTSSDIVDMNGKSLECGPNVPPIRPQRLDEYIRLTALQKLDPNDVRIGASLNEPPRFGFDKMNLVDAEKRGRALLETINAGRQGIEGIQGLIQKSSTISSALPSGRSINEALTNKILQTMPSPIDYGRDSKPFANQHLDYIVQNAYNRYQNQVQPG</sequence>
<gene>
    <name evidence="1" type="ORF">WR25_00493</name>
</gene>
<comment type="caution">
    <text evidence="1">The sequence shown here is derived from an EMBL/GenBank/DDBJ whole genome shotgun (WGS) entry which is preliminary data.</text>
</comment>
<evidence type="ECO:0000313" key="2">
    <source>
        <dbReference type="Proteomes" id="UP000218231"/>
    </source>
</evidence>
<name>A0A2A2KXR0_9BILA</name>
<dbReference type="STRING" id="2018661.A0A2A2KXR0"/>
<dbReference type="AlphaFoldDB" id="A0A2A2KXR0"/>
<evidence type="ECO:0008006" key="3">
    <source>
        <dbReference type="Google" id="ProtNLM"/>
    </source>
</evidence>
<evidence type="ECO:0000313" key="1">
    <source>
        <dbReference type="EMBL" id="PAV78786.1"/>
    </source>
</evidence>
<reference evidence="1 2" key="1">
    <citation type="journal article" date="2017" name="Curr. Biol.">
        <title>Genome architecture and evolution of a unichromosomal asexual nematode.</title>
        <authorList>
            <person name="Fradin H."/>
            <person name="Zegar C."/>
            <person name="Gutwein M."/>
            <person name="Lucas J."/>
            <person name="Kovtun M."/>
            <person name="Corcoran D."/>
            <person name="Baugh L.R."/>
            <person name="Kiontke K."/>
            <person name="Gunsalus K."/>
            <person name="Fitch D.H."/>
            <person name="Piano F."/>
        </authorList>
    </citation>
    <scope>NUCLEOTIDE SEQUENCE [LARGE SCALE GENOMIC DNA]</scope>
    <source>
        <strain evidence="1">PF1309</strain>
    </source>
</reference>
<dbReference type="Proteomes" id="UP000218231">
    <property type="component" value="Unassembled WGS sequence"/>
</dbReference>
<proteinExistence type="predicted"/>
<accession>A0A2A2KXR0</accession>
<dbReference type="EMBL" id="LIAE01007516">
    <property type="protein sequence ID" value="PAV78786.1"/>
    <property type="molecule type" value="Genomic_DNA"/>
</dbReference>